<gene>
    <name evidence="2" type="ORF">G5I_01011</name>
</gene>
<dbReference type="InParanoid" id="F4W6B7"/>
<dbReference type="EMBL" id="GL887707">
    <property type="protein sequence ID" value="EGI70252.1"/>
    <property type="molecule type" value="Genomic_DNA"/>
</dbReference>
<dbReference type="AlphaFoldDB" id="F4W6B7"/>
<feature type="compositionally biased region" description="Polar residues" evidence="1">
    <location>
        <begin position="216"/>
        <end position="228"/>
    </location>
</feature>
<dbReference type="Proteomes" id="UP000007755">
    <property type="component" value="Unassembled WGS sequence"/>
</dbReference>
<feature type="compositionally biased region" description="Polar residues" evidence="1">
    <location>
        <begin position="122"/>
        <end position="134"/>
    </location>
</feature>
<evidence type="ECO:0000256" key="1">
    <source>
        <dbReference type="SAM" id="MobiDB-lite"/>
    </source>
</evidence>
<evidence type="ECO:0000313" key="2">
    <source>
        <dbReference type="EMBL" id="EGI70252.1"/>
    </source>
</evidence>
<name>F4W6B7_ACREC</name>
<feature type="region of interest" description="Disordered" evidence="1">
    <location>
        <begin position="115"/>
        <end position="142"/>
    </location>
</feature>
<dbReference type="KEGG" id="aec:105150247"/>
<accession>F4W6B7</accession>
<organism evidence="3">
    <name type="scientific">Acromyrmex echinatior</name>
    <name type="common">Panamanian leafcutter ant</name>
    <name type="synonym">Acromyrmex octospinosus echinatior</name>
    <dbReference type="NCBI Taxonomy" id="103372"/>
    <lineage>
        <taxon>Eukaryota</taxon>
        <taxon>Metazoa</taxon>
        <taxon>Ecdysozoa</taxon>
        <taxon>Arthropoda</taxon>
        <taxon>Hexapoda</taxon>
        <taxon>Insecta</taxon>
        <taxon>Pterygota</taxon>
        <taxon>Neoptera</taxon>
        <taxon>Endopterygota</taxon>
        <taxon>Hymenoptera</taxon>
        <taxon>Apocrita</taxon>
        <taxon>Aculeata</taxon>
        <taxon>Formicoidea</taxon>
        <taxon>Formicidae</taxon>
        <taxon>Myrmicinae</taxon>
        <taxon>Acromyrmex</taxon>
    </lineage>
</organism>
<dbReference type="OMA" id="AMNITMQ"/>
<sequence>MDCTLNLSNLYELLHNTLLITEEVKEILRKDCDEAAFVLKPWQMKTVVEKRINENICTCKKNENEAEEIAAGISRTIVLAQELREKLKLNVTSKKKPLRKNTVENIYLSNSASTSDRKKISKSNITTQKTNTAKSPHCKRSSALQNDKVTSVVTKKSIAGTKQSNVIETASSKASSAKVGSGKLQKGKNFILENKLNIKKISSANKLQIGDDSDDIPQNSRKSLTPETSAAELRDLIHKMTRQSTERASISSPGNIKNNCPLHGNEGHQSIQEQIIAIDVVEAFRYFNVPHEIVKVLRTYYAFLKTEDSSNDINEDRFQKSVNTFLKEFEAMNITMQDHLLEEPHLFNKAAKSITVFSSILTEDLDSSQSNDMKIASTEAVGVSFKQYDIKNIVKPITKDPYNLSLTRGWMSNGIWNISCMEHFKNFSKAHNIRYCNKKQLLSLYKAIQKLQRTTYLNTLIEIVLRDVIPTVKFNIKPASAEYAQAYKTLFILYQGLNPEVPVLVKTDN</sequence>
<proteinExistence type="predicted"/>
<dbReference type="eggNOG" id="ENOG502T0DD">
    <property type="taxonomic scope" value="Eukaryota"/>
</dbReference>
<protein>
    <submittedName>
        <fullName evidence="2">Uncharacterized protein</fullName>
    </submittedName>
</protein>
<evidence type="ECO:0000313" key="3">
    <source>
        <dbReference type="Proteomes" id="UP000007755"/>
    </source>
</evidence>
<keyword evidence="3" id="KW-1185">Reference proteome</keyword>
<reference evidence="2" key="1">
    <citation type="submission" date="2011-02" db="EMBL/GenBank/DDBJ databases">
        <title>The genome of the leaf-cutting ant Acromyrmex echinatior suggests key adaptations to social evolution and fungus farming.</title>
        <authorList>
            <person name="Nygaard S."/>
            <person name="Zhang G."/>
        </authorList>
    </citation>
    <scope>NUCLEOTIDE SEQUENCE</scope>
</reference>
<feature type="region of interest" description="Disordered" evidence="1">
    <location>
        <begin position="208"/>
        <end position="228"/>
    </location>
</feature>
<dbReference type="OrthoDB" id="8190435at2759"/>